<evidence type="ECO:0000256" key="4">
    <source>
        <dbReference type="ARBA" id="ARBA00022692"/>
    </source>
</evidence>
<protein>
    <submittedName>
        <fullName evidence="8">DoxX family protein</fullName>
    </submittedName>
</protein>
<name>A0ABZ1CAA7_9BACT</name>
<evidence type="ECO:0000256" key="5">
    <source>
        <dbReference type="ARBA" id="ARBA00022989"/>
    </source>
</evidence>
<dbReference type="EMBL" id="CP139781">
    <property type="protein sequence ID" value="WRQ87255.1"/>
    <property type="molecule type" value="Genomic_DNA"/>
</dbReference>
<feature type="transmembrane region" description="Helical" evidence="7">
    <location>
        <begin position="20"/>
        <end position="39"/>
    </location>
</feature>
<keyword evidence="4 7" id="KW-0812">Transmembrane</keyword>
<keyword evidence="6 7" id="KW-0472">Membrane</keyword>
<comment type="subcellular location">
    <subcellularLocation>
        <location evidence="1">Cell membrane</location>
        <topology evidence="1">Multi-pass membrane protein</topology>
    </subcellularLocation>
</comment>
<evidence type="ECO:0000256" key="3">
    <source>
        <dbReference type="ARBA" id="ARBA00022475"/>
    </source>
</evidence>
<evidence type="ECO:0000313" key="9">
    <source>
        <dbReference type="Proteomes" id="UP000738431"/>
    </source>
</evidence>
<reference evidence="8 9" key="2">
    <citation type="submission" date="2023-12" db="EMBL/GenBank/DDBJ databases">
        <title>Description of an unclassified Opitutus bacterium of Verrucomicrobiota.</title>
        <authorList>
            <person name="Zhang D.-F."/>
        </authorList>
    </citation>
    <scope>NUCLEOTIDE SEQUENCE [LARGE SCALE GENOMIC DNA]</scope>
    <source>
        <strain evidence="8 9">WL0086</strain>
    </source>
</reference>
<reference evidence="8 9" key="1">
    <citation type="submission" date="2021-08" db="EMBL/GenBank/DDBJ databases">
        <authorList>
            <person name="Zhang D."/>
            <person name="Zhang A."/>
            <person name="Wang L."/>
        </authorList>
    </citation>
    <scope>NUCLEOTIDE SEQUENCE [LARGE SCALE GENOMIC DNA]</scope>
    <source>
        <strain evidence="8 9">WL0086</strain>
    </source>
</reference>
<feature type="transmembrane region" description="Helical" evidence="7">
    <location>
        <begin position="111"/>
        <end position="130"/>
    </location>
</feature>
<comment type="similarity">
    <text evidence="2">Belongs to the DoxX family.</text>
</comment>
<sequence length="139" mass="15078">MMKKFLFLDFAPTSRDAALLLWRVAIGGMMFALHGLPKLLKVGSMPGGFPDPLGIGNALSYWATIGNEVVAALFLVAGLCTRWAALWLTFTMAIAFFVVHEAKVDEAEMALLYMVITLPLIVAGGGRYSLDAKWGANRV</sequence>
<feature type="transmembrane region" description="Helical" evidence="7">
    <location>
        <begin position="83"/>
        <end position="99"/>
    </location>
</feature>
<gene>
    <name evidence="8" type="ORF">K1X11_020775</name>
</gene>
<evidence type="ECO:0000313" key="8">
    <source>
        <dbReference type="EMBL" id="WRQ87255.1"/>
    </source>
</evidence>
<keyword evidence="3" id="KW-1003">Cell membrane</keyword>
<feature type="transmembrane region" description="Helical" evidence="7">
    <location>
        <begin position="59"/>
        <end position="76"/>
    </location>
</feature>
<accession>A0ABZ1CAA7</accession>
<keyword evidence="5 7" id="KW-1133">Transmembrane helix</keyword>
<dbReference type="PANTHER" id="PTHR33452:SF1">
    <property type="entry name" value="INNER MEMBRANE PROTEIN YPHA-RELATED"/>
    <property type="match status" value="1"/>
</dbReference>
<dbReference type="Pfam" id="PF07681">
    <property type="entry name" value="DoxX"/>
    <property type="match status" value="1"/>
</dbReference>
<dbReference type="InterPro" id="IPR032808">
    <property type="entry name" value="DoxX"/>
</dbReference>
<dbReference type="Proteomes" id="UP000738431">
    <property type="component" value="Chromosome"/>
</dbReference>
<evidence type="ECO:0000256" key="1">
    <source>
        <dbReference type="ARBA" id="ARBA00004651"/>
    </source>
</evidence>
<evidence type="ECO:0000256" key="6">
    <source>
        <dbReference type="ARBA" id="ARBA00023136"/>
    </source>
</evidence>
<evidence type="ECO:0000256" key="2">
    <source>
        <dbReference type="ARBA" id="ARBA00006679"/>
    </source>
</evidence>
<evidence type="ECO:0000256" key="7">
    <source>
        <dbReference type="SAM" id="Phobius"/>
    </source>
</evidence>
<dbReference type="RefSeq" id="WP_221029332.1">
    <property type="nucleotide sequence ID" value="NZ_CP139781.1"/>
</dbReference>
<keyword evidence="9" id="KW-1185">Reference proteome</keyword>
<proteinExistence type="inferred from homology"/>
<dbReference type="PANTHER" id="PTHR33452">
    <property type="entry name" value="OXIDOREDUCTASE CATD-RELATED"/>
    <property type="match status" value="1"/>
</dbReference>
<organism evidence="8 9">
    <name type="scientific">Actomonas aquatica</name>
    <dbReference type="NCBI Taxonomy" id="2866162"/>
    <lineage>
        <taxon>Bacteria</taxon>
        <taxon>Pseudomonadati</taxon>
        <taxon>Verrucomicrobiota</taxon>
        <taxon>Opitutia</taxon>
        <taxon>Opitutales</taxon>
        <taxon>Opitutaceae</taxon>
        <taxon>Actomonas</taxon>
    </lineage>
</organism>
<dbReference type="InterPro" id="IPR051907">
    <property type="entry name" value="DoxX-like_oxidoreductase"/>
</dbReference>